<dbReference type="Pfam" id="PF08245">
    <property type="entry name" value="Mur_ligase_M"/>
    <property type="match status" value="1"/>
</dbReference>
<feature type="binding site" evidence="8">
    <location>
        <begin position="44"/>
        <end position="46"/>
    </location>
    <ligand>
        <name>UDP-N-acetyl-alpha-D-muramoyl-L-alanyl-D-glutamate</name>
        <dbReference type="ChEBI" id="CHEBI:83900"/>
    </ligand>
</feature>
<evidence type="ECO:0000256" key="2">
    <source>
        <dbReference type="ARBA" id="ARBA00005898"/>
    </source>
</evidence>
<dbReference type="InterPro" id="IPR005761">
    <property type="entry name" value="UDP-N-AcMur-Glu-dNH2Pim_ligase"/>
</dbReference>
<evidence type="ECO:0000256" key="7">
    <source>
        <dbReference type="ARBA" id="ARBA00023316"/>
    </source>
</evidence>
<keyword evidence="8" id="KW-0460">Magnesium</keyword>
<dbReference type="PANTHER" id="PTHR23135">
    <property type="entry name" value="MUR LIGASE FAMILY MEMBER"/>
    <property type="match status" value="1"/>
</dbReference>
<keyword evidence="4 8" id="KW-0133">Cell shape</keyword>
<evidence type="ECO:0000313" key="14">
    <source>
        <dbReference type="Proteomes" id="UP000823485"/>
    </source>
</evidence>
<name>A0ABS2R7G0_9BACI</name>
<keyword evidence="8" id="KW-0547">Nucleotide-binding</keyword>
<comment type="cofactor">
    <cofactor evidence="8">
        <name>Mg(2+)</name>
        <dbReference type="ChEBI" id="CHEBI:18420"/>
    </cofactor>
</comment>
<comment type="similarity">
    <text evidence="2 8">Belongs to the MurCDEF family. MurE subfamily.</text>
</comment>
<dbReference type="InterPro" id="IPR013221">
    <property type="entry name" value="Mur_ligase_cen"/>
</dbReference>
<feature type="binding site" evidence="8">
    <location>
        <position position="456"/>
    </location>
    <ligand>
        <name>meso-2,6-diaminopimelate</name>
        <dbReference type="ChEBI" id="CHEBI:57791"/>
    </ligand>
</feature>
<feature type="binding site" evidence="8">
    <location>
        <begin position="107"/>
        <end position="113"/>
    </location>
    <ligand>
        <name>ATP</name>
        <dbReference type="ChEBI" id="CHEBI:30616"/>
    </ligand>
</feature>
<evidence type="ECO:0000259" key="11">
    <source>
        <dbReference type="Pfam" id="PF02875"/>
    </source>
</evidence>
<evidence type="ECO:0000259" key="10">
    <source>
        <dbReference type="Pfam" id="PF01225"/>
    </source>
</evidence>
<dbReference type="Gene3D" id="3.40.1190.10">
    <property type="entry name" value="Mur-like, catalytic domain"/>
    <property type="match status" value="1"/>
</dbReference>
<dbReference type="InterPro" id="IPR004101">
    <property type="entry name" value="Mur_ligase_C"/>
</dbReference>
<feature type="domain" description="Mur ligase C-terminal" evidence="11">
    <location>
        <begin position="333"/>
        <end position="458"/>
    </location>
</feature>
<keyword evidence="8" id="KW-0067">ATP-binding</keyword>
<feature type="binding site" evidence="8">
    <location>
        <begin position="406"/>
        <end position="409"/>
    </location>
    <ligand>
        <name>meso-2,6-diaminopimelate</name>
        <dbReference type="ChEBI" id="CHEBI:57791"/>
    </ligand>
</feature>
<sequence>MKLHSLLKVLPLTKAPRENPDINSITNDTRKIEPGALFICIKGHQTDGHQFANAAVAKGAVAVLAEKKVAVEAPVILVPDTKRAMAVLADEFYGHPTQRLNLIGITGTNGKTTTSMMIENIFRDAGKKTGLIGTLHIKIGDEKLETKNTTPDNIVLQQTFAHMVEEGVHTVAMEVSSHALIQGRVNGCDFDVAVFTNLSQDHLDYHETMEEYKRAKGLLFSRLGNIYDRNKPKFAVINADDPAGPYFVKETSAHVVTYGIDQPAEFSAGNIQMSVDGASFTLHSPEGKQEVKLRLMGKFSVYNALAAITTAYVANIPLQSAIHSLEQLEGIPGRFEAVNAGQDFTVIVDYAHTPDSLENVLKTIQQFAKKRIFTVVGCGGDRDRTKRPLMAKVACVYSTNPIFTSDNPRTEDPSAILADMEAGVQDQRYKVIPDRKEAIQTAIREAKQGDVVLIAGKGHETYQIIGEKVIDFDDRLVAMKAIEEL</sequence>
<feature type="short sequence motif" description="Meso-diaminopimelate recognition motif" evidence="8">
    <location>
        <begin position="406"/>
        <end position="409"/>
    </location>
</feature>
<comment type="caution">
    <text evidence="13">The sequence shown here is derived from an EMBL/GenBank/DDBJ whole genome shotgun (WGS) entry which is preliminary data.</text>
</comment>
<evidence type="ECO:0000256" key="5">
    <source>
        <dbReference type="ARBA" id="ARBA00022984"/>
    </source>
</evidence>
<proteinExistence type="inferred from homology"/>
<evidence type="ECO:0000256" key="1">
    <source>
        <dbReference type="ARBA" id="ARBA00004752"/>
    </source>
</evidence>
<feature type="binding site" evidence="8">
    <location>
        <position position="184"/>
    </location>
    <ligand>
        <name>UDP-N-acetyl-alpha-D-muramoyl-L-alanyl-D-glutamate</name>
        <dbReference type="ChEBI" id="CHEBI:83900"/>
    </ligand>
</feature>
<dbReference type="Pfam" id="PF02875">
    <property type="entry name" value="Mur_ligase_C"/>
    <property type="match status" value="1"/>
</dbReference>
<feature type="modified residue" description="N6-carboxylysine" evidence="8">
    <location>
        <position position="216"/>
    </location>
</feature>
<dbReference type="Gene3D" id="3.90.190.20">
    <property type="entry name" value="Mur ligase, C-terminal domain"/>
    <property type="match status" value="1"/>
</dbReference>
<keyword evidence="7 8" id="KW-0961">Cell wall biogenesis/degradation</keyword>
<feature type="binding site" evidence="8">
    <location>
        <position position="176"/>
    </location>
    <ligand>
        <name>UDP-N-acetyl-alpha-D-muramoyl-L-alanyl-D-glutamate</name>
        <dbReference type="ChEBI" id="CHEBI:83900"/>
    </ligand>
</feature>
<dbReference type="EC" id="6.3.2.13" evidence="8"/>
<evidence type="ECO:0000256" key="6">
    <source>
        <dbReference type="ARBA" id="ARBA00023306"/>
    </source>
</evidence>
<organism evidence="13 14">
    <name type="scientific">Siminovitchia thermophila</name>
    <dbReference type="NCBI Taxonomy" id="1245522"/>
    <lineage>
        <taxon>Bacteria</taxon>
        <taxon>Bacillati</taxon>
        <taxon>Bacillota</taxon>
        <taxon>Bacilli</taxon>
        <taxon>Bacillales</taxon>
        <taxon>Bacillaceae</taxon>
        <taxon>Siminovitchia</taxon>
    </lineage>
</organism>
<comment type="catalytic activity">
    <reaction evidence="8">
        <text>UDP-N-acetyl-alpha-D-muramoyl-L-alanyl-D-glutamate + meso-2,6-diaminopimelate + ATP = UDP-N-acetyl-alpha-D-muramoyl-L-alanyl-gamma-D-glutamyl-meso-2,6-diaminopimelate + ADP + phosphate + H(+)</text>
        <dbReference type="Rhea" id="RHEA:23676"/>
        <dbReference type="ChEBI" id="CHEBI:15378"/>
        <dbReference type="ChEBI" id="CHEBI:30616"/>
        <dbReference type="ChEBI" id="CHEBI:43474"/>
        <dbReference type="ChEBI" id="CHEBI:57791"/>
        <dbReference type="ChEBI" id="CHEBI:83900"/>
        <dbReference type="ChEBI" id="CHEBI:83905"/>
        <dbReference type="ChEBI" id="CHEBI:456216"/>
        <dbReference type="EC" id="6.3.2.13"/>
    </reaction>
</comment>
<dbReference type="NCBIfam" id="NF001124">
    <property type="entry name" value="PRK00139.1-2"/>
    <property type="match status" value="1"/>
</dbReference>
<dbReference type="SUPFAM" id="SSF63418">
    <property type="entry name" value="MurE/MurF N-terminal domain"/>
    <property type="match status" value="1"/>
</dbReference>
<feature type="domain" description="Mur ligase central" evidence="12">
    <location>
        <begin position="105"/>
        <end position="310"/>
    </location>
</feature>
<keyword evidence="8 13" id="KW-0436">Ligase</keyword>
<dbReference type="InterPro" id="IPR036615">
    <property type="entry name" value="Mur_ligase_C_dom_sf"/>
</dbReference>
<dbReference type="RefSeq" id="WP_205179423.1">
    <property type="nucleotide sequence ID" value="NZ_JAFBFH010000016.1"/>
</dbReference>
<dbReference type="InterPro" id="IPR000713">
    <property type="entry name" value="Mur_ligase_N"/>
</dbReference>
<dbReference type="NCBIfam" id="TIGR01085">
    <property type="entry name" value="murE"/>
    <property type="match status" value="1"/>
</dbReference>
<dbReference type="PANTHER" id="PTHR23135:SF4">
    <property type="entry name" value="UDP-N-ACETYLMURAMOYL-L-ALANYL-D-GLUTAMATE--2,6-DIAMINOPIMELATE LIGASE MURE HOMOLOG, CHLOROPLASTIC"/>
    <property type="match status" value="1"/>
</dbReference>
<dbReference type="HAMAP" id="MF_00208">
    <property type="entry name" value="MurE"/>
    <property type="match status" value="1"/>
</dbReference>
<evidence type="ECO:0000259" key="12">
    <source>
        <dbReference type="Pfam" id="PF08245"/>
    </source>
</evidence>
<dbReference type="Pfam" id="PF01225">
    <property type="entry name" value="Mur_ligase"/>
    <property type="match status" value="1"/>
</dbReference>
<dbReference type="NCBIfam" id="NF001126">
    <property type="entry name" value="PRK00139.1-4"/>
    <property type="match status" value="1"/>
</dbReference>
<evidence type="ECO:0000256" key="9">
    <source>
        <dbReference type="RuleBase" id="RU004135"/>
    </source>
</evidence>
<comment type="function">
    <text evidence="8">Catalyzes the addition of meso-diaminopimelic acid to the nucleotide precursor UDP-N-acetylmuramoyl-L-alanyl-D-glutamate (UMAG) in the biosynthesis of bacterial cell-wall peptidoglycan.</text>
</comment>
<feature type="binding site" evidence="8">
    <location>
        <begin position="149"/>
        <end position="150"/>
    </location>
    <ligand>
        <name>UDP-N-acetyl-alpha-D-muramoyl-L-alanyl-D-glutamate</name>
        <dbReference type="ChEBI" id="CHEBI:83900"/>
    </ligand>
</feature>
<feature type="binding site" evidence="8">
    <location>
        <position position="460"/>
    </location>
    <ligand>
        <name>meso-2,6-diaminopimelate</name>
        <dbReference type="ChEBI" id="CHEBI:57791"/>
    </ligand>
</feature>
<evidence type="ECO:0000313" key="13">
    <source>
        <dbReference type="EMBL" id="MBM7715577.1"/>
    </source>
</evidence>
<comment type="subcellular location">
    <subcellularLocation>
        <location evidence="8 9">Cytoplasm</location>
    </subcellularLocation>
</comment>
<keyword evidence="3 8" id="KW-0132">Cell division</keyword>
<reference evidence="13 14" key="1">
    <citation type="submission" date="2021-01" db="EMBL/GenBank/DDBJ databases">
        <title>Genomic Encyclopedia of Type Strains, Phase IV (KMG-IV): sequencing the most valuable type-strain genomes for metagenomic binning, comparative biology and taxonomic classification.</title>
        <authorList>
            <person name="Goeker M."/>
        </authorList>
    </citation>
    <scope>NUCLEOTIDE SEQUENCE [LARGE SCALE GENOMIC DNA]</scope>
    <source>
        <strain evidence="13 14">DSM 105453</strain>
    </source>
</reference>
<dbReference type="InterPro" id="IPR035911">
    <property type="entry name" value="MurE/MurF_N"/>
</dbReference>
<dbReference type="InterPro" id="IPR036565">
    <property type="entry name" value="Mur-like_cat_sf"/>
</dbReference>
<feature type="binding site" evidence="8">
    <location>
        <position position="382"/>
    </location>
    <ligand>
        <name>meso-2,6-diaminopimelate</name>
        <dbReference type="ChEBI" id="CHEBI:57791"/>
    </ligand>
</feature>
<feature type="binding site" evidence="8">
    <location>
        <position position="148"/>
    </location>
    <ligand>
        <name>UDP-N-acetyl-alpha-D-muramoyl-L-alanyl-D-glutamate</name>
        <dbReference type="ChEBI" id="CHEBI:83900"/>
    </ligand>
</feature>
<accession>A0ABS2R7G0</accession>
<dbReference type="SUPFAM" id="SSF53244">
    <property type="entry name" value="MurD-like peptide ligases, peptide-binding domain"/>
    <property type="match status" value="1"/>
</dbReference>
<dbReference type="Proteomes" id="UP000823485">
    <property type="component" value="Unassembled WGS sequence"/>
</dbReference>
<dbReference type="EMBL" id="JAFBFH010000016">
    <property type="protein sequence ID" value="MBM7715577.1"/>
    <property type="molecule type" value="Genomic_DNA"/>
</dbReference>
<dbReference type="GO" id="GO:0008765">
    <property type="term" value="F:UDP-N-acetylmuramoylalanyl-D-glutamate-2,6-diaminopimelate ligase activity"/>
    <property type="evidence" value="ECO:0007669"/>
    <property type="project" value="UniProtKB-EC"/>
</dbReference>
<feature type="binding site" evidence="8">
    <location>
        <position position="29"/>
    </location>
    <ligand>
        <name>UDP-N-acetyl-alpha-D-muramoyl-L-alanyl-D-glutamate</name>
        <dbReference type="ChEBI" id="CHEBI:83900"/>
    </ligand>
</feature>
<keyword evidence="5 8" id="KW-0573">Peptidoglycan synthesis</keyword>
<dbReference type="SUPFAM" id="SSF53623">
    <property type="entry name" value="MurD-like peptide ligases, catalytic domain"/>
    <property type="match status" value="1"/>
</dbReference>
<comment type="PTM">
    <text evidence="8">Carboxylation is probably crucial for Mg(2+) binding and, consequently, for the gamma-phosphate positioning of ATP.</text>
</comment>
<gene>
    <name evidence="8" type="primary">murE</name>
    <name evidence="13" type="ORF">JOC94_002566</name>
</gene>
<comment type="pathway">
    <text evidence="1 8 9">Cell wall biogenesis; peptidoglycan biosynthesis.</text>
</comment>
<comment type="caution">
    <text evidence="8">Lacks conserved residue(s) required for the propagation of feature annotation.</text>
</comment>
<keyword evidence="14" id="KW-1185">Reference proteome</keyword>
<keyword evidence="6 8" id="KW-0131">Cell cycle</keyword>
<keyword evidence="8" id="KW-0963">Cytoplasm</keyword>
<feature type="binding site" evidence="8">
    <location>
        <position position="182"/>
    </location>
    <ligand>
        <name>UDP-N-acetyl-alpha-D-muramoyl-L-alanyl-D-glutamate</name>
        <dbReference type="ChEBI" id="CHEBI:83900"/>
    </ligand>
</feature>
<protein>
    <recommendedName>
        <fullName evidence="8">UDP-N-acetylmuramoyl-L-alanyl-D-glutamate--2,6-diaminopimelate ligase</fullName>
        <ecNumber evidence="8">6.3.2.13</ecNumber>
    </recommendedName>
    <alternativeName>
        <fullName evidence="8">Meso-A2pm-adding enzyme</fullName>
    </alternativeName>
    <alternativeName>
        <fullName evidence="8">Meso-diaminopimelate-adding enzyme</fullName>
    </alternativeName>
    <alternativeName>
        <fullName evidence="8">UDP-MurNAc-L-Ala-D-Glu:meso-diaminopimelate ligase</fullName>
    </alternativeName>
    <alternativeName>
        <fullName evidence="8">UDP-MurNAc-tripeptide synthetase</fullName>
    </alternativeName>
    <alternativeName>
        <fullName evidence="8">UDP-N-acetylmuramyl-tripeptide synthetase</fullName>
    </alternativeName>
</protein>
<evidence type="ECO:0000256" key="4">
    <source>
        <dbReference type="ARBA" id="ARBA00022960"/>
    </source>
</evidence>
<dbReference type="Gene3D" id="3.40.1390.10">
    <property type="entry name" value="MurE/MurF, N-terminal domain"/>
    <property type="match status" value="1"/>
</dbReference>
<evidence type="ECO:0000256" key="3">
    <source>
        <dbReference type="ARBA" id="ARBA00022618"/>
    </source>
</evidence>
<feature type="domain" description="Mur ligase N-terminal catalytic" evidence="10">
    <location>
        <begin position="22"/>
        <end position="93"/>
    </location>
</feature>
<evidence type="ECO:0000256" key="8">
    <source>
        <dbReference type="HAMAP-Rule" id="MF_00208"/>
    </source>
</evidence>